<organism evidence="7 8">
    <name type="scientific">Drosophila kikkawai</name>
    <name type="common">Fruit fly</name>
    <dbReference type="NCBI Taxonomy" id="30033"/>
    <lineage>
        <taxon>Eukaryota</taxon>
        <taxon>Metazoa</taxon>
        <taxon>Ecdysozoa</taxon>
        <taxon>Arthropoda</taxon>
        <taxon>Hexapoda</taxon>
        <taxon>Insecta</taxon>
        <taxon>Pterygota</taxon>
        <taxon>Neoptera</taxon>
        <taxon>Endopterygota</taxon>
        <taxon>Diptera</taxon>
        <taxon>Brachycera</taxon>
        <taxon>Muscomorpha</taxon>
        <taxon>Ephydroidea</taxon>
        <taxon>Drosophilidae</taxon>
        <taxon>Drosophila</taxon>
        <taxon>Sophophora</taxon>
    </lineage>
</organism>
<dbReference type="SMART" id="SM00147">
    <property type="entry name" value="RasGEF"/>
    <property type="match status" value="1"/>
</dbReference>
<reference evidence="8" key="2">
    <citation type="submission" date="2025-08" db="UniProtKB">
        <authorList>
            <consortium name="RefSeq"/>
        </authorList>
    </citation>
    <scope>IDENTIFICATION</scope>
    <source>
        <strain evidence="8">14028-0561.14</strain>
        <tissue evidence="8">Whole fly</tissue>
    </source>
</reference>
<dbReference type="PROSITE" id="PS50009">
    <property type="entry name" value="RASGEF_CAT"/>
    <property type="match status" value="1"/>
</dbReference>
<dbReference type="PROSITE" id="PS50001">
    <property type="entry name" value="SH2"/>
    <property type="match status" value="1"/>
</dbReference>
<feature type="domain" description="Ras-GEF" evidence="6">
    <location>
        <begin position="519"/>
        <end position="772"/>
    </location>
</feature>
<dbReference type="SMART" id="SM00252">
    <property type="entry name" value="SH2"/>
    <property type="match status" value="1"/>
</dbReference>
<dbReference type="InterPro" id="IPR001895">
    <property type="entry name" value="RASGEF_cat_dom"/>
</dbReference>
<feature type="region of interest" description="Disordered" evidence="4">
    <location>
        <begin position="338"/>
        <end position="363"/>
    </location>
</feature>
<evidence type="ECO:0000256" key="4">
    <source>
        <dbReference type="SAM" id="MobiDB-lite"/>
    </source>
</evidence>
<evidence type="ECO:0000256" key="3">
    <source>
        <dbReference type="PROSITE-ProRule" id="PRU00191"/>
    </source>
</evidence>
<dbReference type="PANTHER" id="PTHR14247">
    <property type="entry name" value="BREAST CANCER ANTI-ESTROGEN RESISTANCE PROTEIN 3 HOMOLOG-LIKE PROTEIN"/>
    <property type="match status" value="1"/>
</dbReference>
<feature type="region of interest" description="Disordered" evidence="4">
    <location>
        <begin position="378"/>
        <end position="403"/>
    </location>
</feature>
<dbReference type="CDD" id="cd10337">
    <property type="entry name" value="SH2_BCAR3"/>
    <property type="match status" value="1"/>
</dbReference>
<dbReference type="InterPro" id="IPR036860">
    <property type="entry name" value="SH2_dom_sf"/>
</dbReference>
<evidence type="ECO:0000259" key="5">
    <source>
        <dbReference type="PROSITE" id="PS50001"/>
    </source>
</evidence>
<dbReference type="InterPro" id="IPR036964">
    <property type="entry name" value="RASGEF_cat_dom_sf"/>
</dbReference>
<evidence type="ECO:0000256" key="1">
    <source>
        <dbReference type="ARBA" id="ARBA00022999"/>
    </source>
</evidence>
<sequence length="804" mass="89076">MAGSGDSGPGVIRTKSGKVLKQLNFDDTSTIYEELRPRCKDNSPHWQIGDCEMDNYNGSKASTPLASGHPNPSEQQEAIALKKALEWELSLDARELRSHAWYHGALPRQRAEEIVQREGDFLVRDCASQPDNYVLSCRSKAAVLHFVLNKLVLQPETVYERVQFQFEEDAFDTVPDLITFYVGSGKPISAASGALIQFPCNRTYPLSFYGHKIVGNQLHTQMLAGLRGLSPLNSPMGNSGNVGIGSGSAGVFRFDPSQQQPPGSPASPHCSPPRARREVPSPPRLPCKKQQRSQSLTPAQAMVVSNINKLQEQQQLQELANGNGNGLTRFQTIARCNPTSEQQQHLESKFTTHSLPRPSTLASQTLRQQAAARISSLGRNCSMDSPPTDSRPPSPPPKPRKEPMAAVLAYQASGSDSGNGSGDSALGDASEVMSIQRGVIIKNPRFMTSSISNGTLKSFTEFDAYAAEEQLFTMAIEETRTASKFDFENFSTLLLPSVENKPLDGDALNTFKMMLLETGPKLLAEHITRIDIGLFLEEPTNEDDYYLSCSGIELLTLPHGKLFREDIIERTQCIKLMVAVTILTCQTDLDRAQLLSKWIQIAVETKTALGNLFGFSAIMLGLCMQQIQKLDQAWHILRQQFTDSAFTFEAKLRPTLISMNEASNPQAPNTTVPHVLLYALLIDRPVMDIINHSNIDDRPALYHTCIAPWESKADDFGMTINFLHLDASRGFLKNLDLFRKNAKVILEEASTRLDELLADAFRTEFHVKFLWGSSGATAKAEDRHSKLEKVLTLMADKFSMMNEK</sequence>
<protein>
    <submittedName>
        <fullName evidence="8">SH2 domain-containing protein 3C isoform X1</fullName>
    </submittedName>
</protein>
<dbReference type="SUPFAM" id="SSF48366">
    <property type="entry name" value="Ras GEF"/>
    <property type="match status" value="1"/>
</dbReference>
<keyword evidence="7" id="KW-1185">Reference proteome</keyword>
<dbReference type="InterPro" id="IPR044102">
    <property type="entry name" value="SH2_SHEP1/BCAR3/NSP1"/>
</dbReference>
<evidence type="ECO:0000313" key="7">
    <source>
        <dbReference type="Proteomes" id="UP001652661"/>
    </source>
</evidence>
<dbReference type="InterPro" id="IPR051853">
    <property type="entry name" value="SH2-Ras-GEF_adapter"/>
</dbReference>
<dbReference type="Pfam" id="PF00017">
    <property type="entry name" value="SH2"/>
    <property type="match status" value="1"/>
</dbReference>
<evidence type="ECO:0000256" key="2">
    <source>
        <dbReference type="PROSITE-ProRule" id="PRU00168"/>
    </source>
</evidence>
<dbReference type="Pfam" id="PF00617">
    <property type="entry name" value="RasGEF"/>
    <property type="match status" value="1"/>
</dbReference>
<dbReference type="PANTHER" id="PTHR14247:SF8">
    <property type="entry name" value="RAS-GEF DOMAIN-CONTAINING PROTEIN"/>
    <property type="match status" value="1"/>
</dbReference>
<proteinExistence type="predicted"/>
<feature type="domain" description="SH2" evidence="5">
    <location>
        <begin position="101"/>
        <end position="200"/>
    </location>
</feature>
<name>A0ABM3C6K3_DROKI</name>
<feature type="region of interest" description="Disordered" evidence="4">
    <location>
        <begin position="237"/>
        <end position="297"/>
    </location>
</feature>
<dbReference type="Proteomes" id="UP001652661">
    <property type="component" value="Chromosome 2L"/>
</dbReference>
<dbReference type="InterPro" id="IPR000980">
    <property type="entry name" value="SH2"/>
</dbReference>
<gene>
    <name evidence="8" type="primary">LOC108075971</name>
</gene>
<dbReference type="Gene3D" id="3.30.505.10">
    <property type="entry name" value="SH2 domain"/>
    <property type="match status" value="1"/>
</dbReference>
<dbReference type="InterPro" id="IPR023578">
    <property type="entry name" value="Ras_GEF_dom_sf"/>
</dbReference>
<dbReference type="GeneID" id="108075971"/>
<dbReference type="RefSeq" id="XP_041631994.2">
    <property type="nucleotide sequence ID" value="XM_041776060.2"/>
</dbReference>
<reference evidence="7" key="1">
    <citation type="submission" date="2025-05" db="UniProtKB">
        <authorList>
            <consortium name="RefSeq"/>
        </authorList>
    </citation>
    <scope>NUCLEOTIDE SEQUENCE [LARGE SCALE GENOMIC DNA]</scope>
    <source>
        <strain evidence="7">14028-0561.14</strain>
    </source>
</reference>
<accession>A0ABM3C6K3</accession>
<keyword evidence="2" id="KW-0344">Guanine-nucleotide releasing factor</keyword>
<evidence type="ECO:0000313" key="8">
    <source>
        <dbReference type="RefSeq" id="XP_041631994.2"/>
    </source>
</evidence>
<keyword evidence="1 3" id="KW-0727">SH2 domain</keyword>
<dbReference type="SUPFAM" id="SSF55550">
    <property type="entry name" value="SH2 domain"/>
    <property type="match status" value="1"/>
</dbReference>
<dbReference type="Gene3D" id="1.10.840.10">
    <property type="entry name" value="Ras guanine-nucleotide exchange factors catalytic domain"/>
    <property type="match status" value="1"/>
</dbReference>
<evidence type="ECO:0000259" key="6">
    <source>
        <dbReference type="PROSITE" id="PS50009"/>
    </source>
</evidence>